<dbReference type="GO" id="GO:0009307">
    <property type="term" value="P:DNA restriction-modification system"/>
    <property type="evidence" value="ECO:0007669"/>
    <property type="project" value="InterPro"/>
</dbReference>
<dbReference type="InterPro" id="IPR008593">
    <property type="entry name" value="Dam_MeTrfase"/>
</dbReference>
<dbReference type="AlphaFoldDB" id="A0A369YF19"/>
<dbReference type="GO" id="GO:0032259">
    <property type="term" value="P:methylation"/>
    <property type="evidence" value="ECO:0007669"/>
    <property type="project" value="UniProtKB-KW"/>
</dbReference>
<keyword evidence="1" id="KW-0489">Methyltransferase</keyword>
<dbReference type="EMBL" id="QEPN01000002">
    <property type="protein sequence ID" value="RDE73342.1"/>
    <property type="molecule type" value="Genomic_DNA"/>
</dbReference>
<gene>
    <name evidence="1" type="ORF">DPV93_02890</name>
</gene>
<keyword evidence="1" id="KW-0808">Transferase</keyword>
<organism evidence="1 2">
    <name type="scientific">Haemophilus sputorum</name>
    <dbReference type="NCBI Taxonomy" id="1078480"/>
    <lineage>
        <taxon>Bacteria</taxon>
        <taxon>Pseudomonadati</taxon>
        <taxon>Pseudomonadota</taxon>
        <taxon>Gammaproteobacteria</taxon>
        <taxon>Pasteurellales</taxon>
        <taxon>Pasteurellaceae</taxon>
        <taxon>Haemophilus</taxon>
    </lineage>
</organism>
<dbReference type="GO" id="GO:0009007">
    <property type="term" value="F:site-specific DNA-methyltransferase (adenine-specific) activity"/>
    <property type="evidence" value="ECO:0007669"/>
    <property type="project" value="UniProtKB-EC"/>
</dbReference>
<dbReference type="NCBIfam" id="TIGR01712">
    <property type="entry name" value="phage_N6A_met"/>
    <property type="match status" value="1"/>
</dbReference>
<evidence type="ECO:0000313" key="1">
    <source>
        <dbReference type="EMBL" id="RDE73342.1"/>
    </source>
</evidence>
<dbReference type="REBASE" id="299874">
    <property type="entry name" value="M.Hsp1239ORF2890P"/>
</dbReference>
<protein>
    <submittedName>
        <fullName evidence="1">Phage N-6-adenine-methyltransferase</fullName>
        <ecNumber evidence="1">2.1.1.72</ecNumber>
    </submittedName>
</protein>
<comment type="caution">
    <text evidence="1">The sequence shown here is derived from an EMBL/GenBank/DDBJ whole genome shotgun (WGS) entry which is preliminary data.</text>
</comment>
<name>A0A369YF19_9PAST</name>
<dbReference type="Proteomes" id="UP000253872">
    <property type="component" value="Unassembled WGS sequence"/>
</dbReference>
<dbReference type="RefSeq" id="WP_111402515.1">
    <property type="nucleotide sequence ID" value="NZ_QEPN01000002.1"/>
</dbReference>
<dbReference type="EC" id="2.1.1.72" evidence="1"/>
<proteinExistence type="predicted"/>
<dbReference type="Pfam" id="PF05869">
    <property type="entry name" value="Dam"/>
    <property type="match status" value="1"/>
</dbReference>
<dbReference type="GO" id="GO:0003677">
    <property type="term" value="F:DNA binding"/>
    <property type="evidence" value="ECO:0007669"/>
    <property type="project" value="InterPro"/>
</dbReference>
<evidence type="ECO:0000313" key="2">
    <source>
        <dbReference type="Proteomes" id="UP000253872"/>
    </source>
</evidence>
<sequence>MAENNTKTAKEDKDKWATPWWAFYFAQYWFDVPEFELDCAASIHNTKCDKFISEAEDALTMNWNAQFCWLNPPYSNPLPFVEKAIEQSKLGKTVVMLLNVDNSTKWFSLCVKHASDIVFITEGRIPFIHNATGEEVANNQKPQMLVRFKGMKYVKPKLKTRYVAMNWIKEKGKCYERRREKK</sequence>
<reference evidence="1 2" key="1">
    <citation type="submission" date="2018-05" db="EMBL/GenBank/DDBJ databases">
        <title>Draft Genome Sequences for a Diverse set of 7 Haemophilus Species.</title>
        <authorList>
            <person name="Nichols M."/>
            <person name="Topaz N."/>
            <person name="Wang X."/>
            <person name="Wang X."/>
            <person name="Boxrud D."/>
        </authorList>
    </citation>
    <scope>NUCLEOTIDE SEQUENCE [LARGE SCALE GENOMIC DNA]</scope>
    <source>
        <strain evidence="1 2">C2002001239</strain>
    </source>
</reference>
<accession>A0A369YF19</accession>